<evidence type="ECO:0000256" key="2">
    <source>
        <dbReference type="ARBA" id="ARBA00022840"/>
    </source>
</evidence>
<dbReference type="Gene3D" id="3.30.70.1230">
    <property type="entry name" value="Nucleotide cyclase"/>
    <property type="match status" value="1"/>
</dbReference>
<dbReference type="PANTHER" id="PTHR16305">
    <property type="entry name" value="TESTICULAR SOLUBLE ADENYLYL CYCLASE"/>
    <property type="match status" value="1"/>
</dbReference>
<protein>
    <recommendedName>
        <fullName evidence="3">Guanylate cyclase domain-containing protein</fullName>
    </recommendedName>
</protein>
<evidence type="ECO:0000256" key="1">
    <source>
        <dbReference type="ARBA" id="ARBA00022741"/>
    </source>
</evidence>
<comment type="caution">
    <text evidence="4">The sequence shown here is derived from an EMBL/GenBank/DDBJ whole genome shotgun (WGS) entry which is preliminary data.</text>
</comment>
<dbReference type="OrthoDB" id="194468at2759"/>
<dbReference type="Proteomes" id="UP000664859">
    <property type="component" value="Unassembled WGS sequence"/>
</dbReference>
<organism evidence="4 5">
    <name type="scientific">Tribonema minus</name>
    <dbReference type="NCBI Taxonomy" id="303371"/>
    <lineage>
        <taxon>Eukaryota</taxon>
        <taxon>Sar</taxon>
        <taxon>Stramenopiles</taxon>
        <taxon>Ochrophyta</taxon>
        <taxon>PX clade</taxon>
        <taxon>Xanthophyceae</taxon>
        <taxon>Tribonematales</taxon>
        <taxon>Tribonemataceae</taxon>
        <taxon>Tribonema</taxon>
    </lineage>
</organism>
<keyword evidence="1" id="KW-0547">Nucleotide-binding</keyword>
<dbReference type="GO" id="GO:0005737">
    <property type="term" value="C:cytoplasm"/>
    <property type="evidence" value="ECO:0007669"/>
    <property type="project" value="TreeGrafter"/>
</dbReference>
<dbReference type="Pfam" id="PF00211">
    <property type="entry name" value="Guanylate_cyc"/>
    <property type="match status" value="1"/>
</dbReference>
<evidence type="ECO:0000313" key="5">
    <source>
        <dbReference type="Proteomes" id="UP000664859"/>
    </source>
</evidence>
<dbReference type="AlphaFoldDB" id="A0A835YYC7"/>
<dbReference type="PROSITE" id="PS50125">
    <property type="entry name" value="GUANYLATE_CYCLASE_2"/>
    <property type="match status" value="1"/>
</dbReference>
<gene>
    <name evidence="4" type="ORF">JKP88DRAFT_181672</name>
</gene>
<dbReference type="InterPro" id="IPR001054">
    <property type="entry name" value="A/G_cyclase"/>
</dbReference>
<feature type="domain" description="Guanylate cyclase" evidence="3">
    <location>
        <begin position="1"/>
        <end position="83"/>
    </location>
</feature>
<sequence>MDEKGLVLLYAFGMPGYSYENNNLHAIRVALEIKETAKRDFRHRVGVGIASGQICCGLIGKADFSRCEYALAGDMVNLAARLAARADTEREGCVLCDQYTIEVRHPRLK</sequence>
<dbReference type="EMBL" id="JAFCMP010000191">
    <property type="protein sequence ID" value="KAG5183676.1"/>
    <property type="molecule type" value="Genomic_DNA"/>
</dbReference>
<dbReference type="InterPro" id="IPR029787">
    <property type="entry name" value="Nucleotide_cyclase"/>
</dbReference>
<dbReference type="GO" id="GO:0005524">
    <property type="term" value="F:ATP binding"/>
    <property type="evidence" value="ECO:0007669"/>
    <property type="project" value="UniProtKB-KW"/>
</dbReference>
<keyword evidence="2" id="KW-0067">ATP-binding</keyword>
<reference evidence="4" key="1">
    <citation type="submission" date="2021-02" db="EMBL/GenBank/DDBJ databases">
        <title>First Annotated Genome of the Yellow-green Alga Tribonema minus.</title>
        <authorList>
            <person name="Mahan K.M."/>
        </authorList>
    </citation>
    <scope>NUCLEOTIDE SEQUENCE</scope>
    <source>
        <strain evidence="4">UTEX B ZZ1240</strain>
    </source>
</reference>
<dbReference type="GO" id="GO:0035556">
    <property type="term" value="P:intracellular signal transduction"/>
    <property type="evidence" value="ECO:0007669"/>
    <property type="project" value="InterPro"/>
</dbReference>
<accession>A0A835YYC7</accession>
<evidence type="ECO:0000313" key="4">
    <source>
        <dbReference type="EMBL" id="KAG5183676.1"/>
    </source>
</evidence>
<name>A0A835YYC7_9STRA</name>
<dbReference type="GO" id="GO:0009190">
    <property type="term" value="P:cyclic nucleotide biosynthetic process"/>
    <property type="evidence" value="ECO:0007669"/>
    <property type="project" value="InterPro"/>
</dbReference>
<keyword evidence="5" id="KW-1185">Reference proteome</keyword>
<dbReference type="SUPFAM" id="SSF55073">
    <property type="entry name" value="Nucleotide cyclase"/>
    <property type="match status" value="1"/>
</dbReference>
<dbReference type="GO" id="GO:0004016">
    <property type="term" value="F:adenylate cyclase activity"/>
    <property type="evidence" value="ECO:0007669"/>
    <property type="project" value="TreeGrafter"/>
</dbReference>
<evidence type="ECO:0000259" key="3">
    <source>
        <dbReference type="PROSITE" id="PS50125"/>
    </source>
</evidence>
<proteinExistence type="predicted"/>
<dbReference type="PANTHER" id="PTHR16305:SF28">
    <property type="entry name" value="GUANYLATE CYCLASE DOMAIN-CONTAINING PROTEIN"/>
    <property type="match status" value="1"/>
</dbReference>